<feature type="transmembrane region" description="Helical" evidence="6">
    <location>
        <begin position="134"/>
        <end position="155"/>
    </location>
</feature>
<evidence type="ECO:0000259" key="7">
    <source>
        <dbReference type="Pfam" id="PF01895"/>
    </source>
</evidence>
<dbReference type="Pfam" id="PF02690">
    <property type="entry name" value="Na_Pi_cotrans"/>
    <property type="match status" value="2"/>
</dbReference>
<evidence type="ECO:0000256" key="6">
    <source>
        <dbReference type="SAM" id="Phobius"/>
    </source>
</evidence>
<feature type="transmembrane region" description="Helical" evidence="6">
    <location>
        <begin position="250"/>
        <end position="268"/>
    </location>
</feature>
<dbReference type="AlphaFoldDB" id="A0A154VTR2"/>
<evidence type="ECO:0000313" key="8">
    <source>
        <dbReference type="EMBL" id="KZD04687.1"/>
    </source>
</evidence>
<dbReference type="InterPro" id="IPR026022">
    <property type="entry name" value="PhoU_dom"/>
</dbReference>
<dbReference type="OrthoDB" id="5778511at2"/>
<evidence type="ECO:0000256" key="5">
    <source>
        <dbReference type="ARBA" id="ARBA00023136"/>
    </source>
</evidence>
<dbReference type="PANTHER" id="PTHR10010:SF46">
    <property type="entry name" value="SODIUM-DEPENDENT PHOSPHATE TRANSPORT PROTEIN 2B"/>
    <property type="match status" value="1"/>
</dbReference>
<feature type="domain" description="PhoU" evidence="7">
    <location>
        <begin position="447"/>
        <end position="527"/>
    </location>
</feature>
<comment type="subcellular location">
    <subcellularLocation>
        <location evidence="1">Cell membrane</location>
        <topology evidence="1">Multi-pass membrane protein</topology>
    </subcellularLocation>
</comment>
<gene>
    <name evidence="8" type="ORF">AUP43_12185</name>
</gene>
<evidence type="ECO:0000256" key="3">
    <source>
        <dbReference type="ARBA" id="ARBA00022692"/>
    </source>
</evidence>
<dbReference type="GO" id="GO:0005886">
    <property type="term" value="C:plasma membrane"/>
    <property type="evidence" value="ECO:0007669"/>
    <property type="project" value="UniProtKB-SubCell"/>
</dbReference>
<feature type="transmembrane region" description="Helical" evidence="6">
    <location>
        <begin position="209"/>
        <end position="229"/>
    </location>
</feature>
<accession>A0A154VTR2</accession>
<dbReference type="Gene3D" id="1.20.58.220">
    <property type="entry name" value="Phosphate transport system protein phou homolog 2, domain 2"/>
    <property type="match status" value="1"/>
</dbReference>
<keyword evidence="5 6" id="KW-0472">Membrane</keyword>
<feature type="transmembrane region" description="Helical" evidence="6">
    <location>
        <begin position="175"/>
        <end position="203"/>
    </location>
</feature>
<evidence type="ECO:0000256" key="2">
    <source>
        <dbReference type="ARBA" id="ARBA00022475"/>
    </source>
</evidence>
<feature type="transmembrane region" description="Helical" evidence="6">
    <location>
        <begin position="6"/>
        <end position="24"/>
    </location>
</feature>
<dbReference type="Pfam" id="PF01895">
    <property type="entry name" value="PhoU"/>
    <property type="match status" value="2"/>
</dbReference>
<name>A0A154VTR2_9PROT</name>
<dbReference type="InterPro" id="IPR003841">
    <property type="entry name" value="Na/Pi_transpt"/>
</dbReference>
<keyword evidence="4 6" id="KW-1133">Transmembrane helix</keyword>
<dbReference type="InterPro" id="IPR038078">
    <property type="entry name" value="PhoU-like_sf"/>
</dbReference>
<keyword evidence="3 6" id="KW-0812">Transmembrane</keyword>
<dbReference type="Proteomes" id="UP000076400">
    <property type="component" value="Unassembled WGS sequence"/>
</dbReference>
<feature type="transmembrane region" description="Helical" evidence="6">
    <location>
        <begin position="280"/>
        <end position="303"/>
    </location>
</feature>
<dbReference type="SUPFAM" id="SSF109755">
    <property type="entry name" value="PhoU-like"/>
    <property type="match status" value="1"/>
</dbReference>
<evidence type="ECO:0000313" key="9">
    <source>
        <dbReference type="Proteomes" id="UP000076400"/>
    </source>
</evidence>
<organism evidence="8 9">
    <name type="scientific">Oceanibaculum pacificum</name>
    <dbReference type="NCBI Taxonomy" id="580166"/>
    <lineage>
        <taxon>Bacteria</taxon>
        <taxon>Pseudomonadati</taxon>
        <taxon>Pseudomonadota</taxon>
        <taxon>Alphaproteobacteria</taxon>
        <taxon>Rhodospirillales</taxon>
        <taxon>Oceanibaculaceae</taxon>
        <taxon>Oceanibaculum</taxon>
    </lineage>
</organism>
<proteinExistence type="predicted"/>
<dbReference type="NCBIfam" id="NF037997">
    <property type="entry name" value="Na_Pi_symport"/>
    <property type="match status" value="1"/>
</dbReference>
<feature type="domain" description="PhoU" evidence="7">
    <location>
        <begin position="343"/>
        <end position="420"/>
    </location>
</feature>
<dbReference type="NCBIfam" id="TIGR00704">
    <property type="entry name" value="NaPi_cotrn_rel"/>
    <property type="match status" value="1"/>
</dbReference>
<keyword evidence="2" id="KW-1003">Cell membrane</keyword>
<dbReference type="PANTHER" id="PTHR10010">
    <property type="entry name" value="SOLUTE CARRIER FAMILY 34 SODIUM PHOSPHATE , MEMBER 2-RELATED"/>
    <property type="match status" value="1"/>
</dbReference>
<evidence type="ECO:0000256" key="1">
    <source>
        <dbReference type="ARBA" id="ARBA00004651"/>
    </source>
</evidence>
<comment type="caution">
    <text evidence="8">The sequence shown here is derived from an EMBL/GenBank/DDBJ whole genome shotgun (WGS) entry which is preliminary data.</text>
</comment>
<dbReference type="EMBL" id="LPXN01000135">
    <property type="protein sequence ID" value="KZD04687.1"/>
    <property type="molecule type" value="Genomic_DNA"/>
</dbReference>
<dbReference type="RefSeq" id="WP_067558429.1">
    <property type="nucleotide sequence ID" value="NZ_LPXN01000135.1"/>
</dbReference>
<keyword evidence="9" id="KW-1185">Reference proteome</keyword>
<evidence type="ECO:0000256" key="4">
    <source>
        <dbReference type="ARBA" id="ARBA00022989"/>
    </source>
</evidence>
<feature type="transmembrane region" description="Helical" evidence="6">
    <location>
        <begin position="44"/>
        <end position="63"/>
    </location>
</feature>
<feature type="transmembrane region" description="Helical" evidence="6">
    <location>
        <begin position="102"/>
        <end position="122"/>
    </location>
</feature>
<dbReference type="GO" id="GO:0005436">
    <property type="term" value="F:sodium:phosphate symporter activity"/>
    <property type="evidence" value="ECO:0007669"/>
    <property type="project" value="InterPro"/>
</dbReference>
<sequence>MTATHILITLLGQVALLLWGIHMVQSGIMRAYGAGLRRLLSKRLGNRFSAFLAGFGVTAILQSSTATGLMATSFAAGRIVDLVPALAIMLGANVGTTVIVQLLAFDMTLLSPLLILVGVVAFKRGGQTRIRDLGRVAVGLGLVLLSLSLLTETVVPHEIGPRTREMIDILTGDPLICALAAALFAWGAHASVAVVLLIMSLAAGGIVDAPTAMALVVGANIGTAMNPLMQSLGRDRAALRVPVGNMLTRLAGAALVLPLLPLLTQWLTPLGEGARAAANFHTAFNLALALLFLPLLPLMAMLLRRLLPERAMPDDPSVPRHLDAGAVSVPSIALANAARESLRMADVVEKMLSGSLEAFESGDRKKVSAICASDDILDRLHGAVKHYLMRVSREALDEEHSQRLSEILAFAINLEHIGDIVDKNLMELADKKIRRQLSFSDEGMREIREMHNRLLNHLQLSIAVFMAGDLDSARRLVQEKEQFRELERIATERHFERLREGVPQTIETTELHLDIVRDLKRIESHIAATAYPLLEQSGGLRRSRLT</sequence>
<dbReference type="InterPro" id="IPR004633">
    <property type="entry name" value="NaPi_cotrn-rel/YqeW-like"/>
</dbReference>
<dbReference type="STRING" id="580166.AUP43_12185"/>
<dbReference type="GO" id="GO:0044341">
    <property type="term" value="P:sodium-dependent phosphate transport"/>
    <property type="evidence" value="ECO:0007669"/>
    <property type="project" value="InterPro"/>
</dbReference>
<reference evidence="8 9" key="1">
    <citation type="submission" date="2015-12" db="EMBL/GenBank/DDBJ databases">
        <title>Genome sequence of Oceanibaculum pacificum MCCC 1A02656.</title>
        <authorList>
            <person name="Lu L."/>
            <person name="Lai Q."/>
            <person name="Shao Z."/>
            <person name="Qian P."/>
        </authorList>
    </citation>
    <scope>NUCLEOTIDE SEQUENCE [LARGE SCALE GENOMIC DNA]</scope>
    <source>
        <strain evidence="8 9">MCCC 1A02656</strain>
    </source>
</reference>
<protein>
    <submittedName>
        <fullName evidence="8">Na/Pi cotransporter</fullName>
    </submittedName>
</protein>